<name>A0A222NZF4_9GAMM</name>
<dbReference type="GO" id="GO:0016787">
    <property type="term" value="F:hydrolase activity"/>
    <property type="evidence" value="ECO:0007669"/>
    <property type="project" value="UniProtKB-UniRule"/>
</dbReference>
<accession>A0A222NZF4</accession>
<feature type="active site" description="Proton acceptor" evidence="4">
    <location>
        <position position="204"/>
    </location>
</feature>
<dbReference type="KEGG" id="lcd:clem_02085"/>
<dbReference type="InterPro" id="IPR002641">
    <property type="entry name" value="PNPLA_dom"/>
</dbReference>
<evidence type="ECO:0000256" key="4">
    <source>
        <dbReference type="PROSITE-ProRule" id="PRU01161"/>
    </source>
</evidence>
<gene>
    <name evidence="6" type="ORF">clem_02085</name>
</gene>
<dbReference type="InterPro" id="IPR050301">
    <property type="entry name" value="NTE"/>
</dbReference>
<protein>
    <submittedName>
        <fullName evidence="6">Patatin-like phospholipase</fullName>
    </submittedName>
</protein>
<dbReference type="SUPFAM" id="SSF52151">
    <property type="entry name" value="FabD/lysophospholipase-like"/>
    <property type="match status" value="1"/>
</dbReference>
<dbReference type="OrthoDB" id="9807112at2"/>
<keyword evidence="2 4" id="KW-0442">Lipid degradation</keyword>
<dbReference type="EMBL" id="CP016397">
    <property type="protein sequence ID" value="ASQ44980.1"/>
    <property type="molecule type" value="Genomic_DNA"/>
</dbReference>
<dbReference type="GO" id="GO:0016042">
    <property type="term" value="P:lipid catabolic process"/>
    <property type="evidence" value="ECO:0007669"/>
    <property type="project" value="UniProtKB-UniRule"/>
</dbReference>
<dbReference type="Proteomes" id="UP000201728">
    <property type="component" value="Chromosome"/>
</dbReference>
<feature type="short sequence motif" description="DGA/G" evidence="4">
    <location>
        <begin position="204"/>
        <end position="206"/>
    </location>
</feature>
<dbReference type="PANTHER" id="PTHR14226:SF78">
    <property type="entry name" value="SLR0060 PROTEIN"/>
    <property type="match status" value="1"/>
</dbReference>
<dbReference type="RefSeq" id="WP_094090093.1">
    <property type="nucleotide sequence ID" value="NZ_CP016397.1"/>
</dbReference>
<proteinExistence type="predicted"/>
<dbReference type="InterPro" id="IPR016035">
    <property type="entry name" value="Acyl_Trfase/lysoPLipase"/>
</dbReference>
<evidence type="ECO:0000259" key="5">
    <source>
        <dbReference type="PROSITE" id="PS51635"/>
    </source>
</evidence>
<keyword evidence="7" id="KW-1185">Reference proteome</keyword>
<evidence type="ECO:0000256" key="1">
    <source>
        <dbReference type="ARBA" id="ARBA00022801"/>
    </source>
</evidence>
<evidence type="ECO:0000313" key="7">
    <source>
        <dbReference type="Proteomes" id="UP000201728"/>
    </source>
</evidence>
<keyword evidence="3 4" id="KW-0443">Lipid metabolism</keyword>
<feature type="active site" description="Nucleophile" evidence="4">
    <location>
        <position position="53"/>
    </location>
</feature>
<dbReference type="PANTHER" id="PTHR14226">
    <property type="entry name" value="NEUROPATHY TARGET ESTERASE/SWISS CHEESE D.MELANOGASTER"/>
    <property type="match status" value="1"/>
</dbReference>
<dbReference type="Gene3D" id="3.40.1090.10">
    <property type="entry name" value="Cytosolic phospholipase A2 catalytic domain"/>
    <property type="match status" value="2"/>
</dbReference>
<reference evidence="7" key="1">
    <citation type="submission" date="2016-07" db="EMBL/GenBank/DDBJ databases">
        <authorList>
            <person name="Florea S."/>
            <person name="Webb J.S."/>
            <person name="Jaromczyk J."/>
            <person name="Schardl C.L."/>
        </authorList>
    </citation>
    <scope>NUCLEOTIDE SEQUENCE [LARGE SCALE GENOMIC DNA]</scope>
    <source>
        <strain evidence="7">CDC-D5610</strain>
    </source>
</reference>
<evidence type="ECO:0000313" key="6">
    <source>
        <dbReference type="EMBL" id="ASQ44980.1"/>
    </source>
</evidence>
<evidence type="ECO:0000256" key="2">
    <source>
        <dbReference type="ARBA" id="ARBA00022963"/>
    </source>
</evidence>
<dbReference type="AlphaFoldDB" id="A0A222NZF4"/>
<evidence type="ECO:0000256" key="3">
    <source>
        <dbReference type="ARBA" id="ARBA00023098"/>
    </source>
</evidence>
<feature type="domain" description="PNPLA" evidence="5">
    <location>
        <begin position="19"/>
        <end position="217"/>
    </location>
</feature>
<organism evidence="6 7">
    <name type="scientific">Legionella clemsonensis</name>
    <dbReference type="NCBI Taxonomy" id="1867846"/>
    <lineage>
        <taxon>Bacteria</taxon>
        <taxon>Pseudomonadati</taxon>
        <taxon>Pseudomonadota</taxon>
        <taxon>Gammaproteobacteria</taxon>
        <taxon>Legionellales</taxon>
        <taxon>Legionellaceae</taxon>
        <taxon>Legionella</taxon>
    </lineage>
</organism>
<keyword evidence="1 4" id="KW-0378">Hydrolase</keyword>
<sequence>MPKLTKSLLTHKKPVLIDLALQGGGAHGAYTWGVLDRLLEEPKLQIEGISGTSAGSMNAAVLASGYLNNGSGGARAALDAFWQRIAEASTFSIFRRSFWDILTGSWTLDNSPLFIGFDLISRVFSPYDLNPAALNPLQSILMQSIDFERLTSTPIKLFITATNVRTGQGRVFKNSEITPEVLLASACLPTLFQAIEIDGEAYWDGGYTGNPTITPLVKECLSSDTILIQINPVERVGTPKTAQEILNRLNEVAFNASLMKELRMIAVLRQVVNSVKGEGARWAKMRIHRIASNKMVELDYSSKLNGEWAFISMLKEEGRATAEEFLIKQGNNLNKRSSFNLNSLL</sequence>
<dbReference type="Pfam" id="PF01734">
    <property type="entry name" value="Patatin"/>
    <property type="match status" value="1"/>
</dbReference>
<feature type="short sequence motif" description="GXGXXG" evidence="4">
    <location>
        <begin position="23"/>
        <end position="28"/>
    </location>
</feature>
<dbReference type="PROSITE" id="PS51635">
    <property type="entry name" value="PNPLA"/>
    <property type="match status" value="1"/>
</dbReference>
<feature type="short sequence motif" description="GXSXG" evidence="4">
    <location>
        <begin position="51"/>
        <end position="55"/>
    </location>
</feature>